<evidence type="ECO:0000313" key="4">
    <source>
        <dbReference type="Proteomes" id="UP000627715"/>
    </source>
</evidence>
<reference evidence="3" key="2">
    <citation type="submission" date="2020-09" db="EMBL/GenBank/DDBJ databases">
        <authorList>
            <person name="Sun Q."/>
            <person name="Zhou Y."/>
        </authorList>
    </citation>
    <scope>NUCLEOTIDE SEQUENCE</scope>
    <source>
        <strain evidence="3">CGMCC 1.15425</strain>
    </source>
</reference>
<evidence type="ECO:0000313" key="3">
    <source>
        <dbReference type="EMBL" id="GGG55658.1"/>
    </source>
</evidence>
<evidence type="ECO:0000256" key="2">
    <source>
        <dbReference type="RuleBase" id="RU003452"/>
    </source>
</evidence>
<dbReference type="InterPro" id="IPR038765">
    <property type="entry name" value="Papain-like_cys_pep_sf"/>
</dbReference>
<dbReference type="Gene3D" id="3.30.2140.10">
    <property type="entry name" value="Arylamine N-acetyltransferase"/>
    <property type="match status" value="1"/>
</dbReference>
<dbReference type="Proteomes" id="UP000627715">
    <property type="component" value="Unassembled WGS sequence"/>
</dbReference>
<keyword evidence="4" id="KW-1185">Reference proteome</keyword>
<sequence length="282" mass="31822">MNHSDNHNDLINLDAYLKRIGYEGPFPLQADYEVLAALQWHHSQAIPFENLNPLLGLPIKLDAQSLNGKLLNQQRGGYCYEQNGLFKRVLEQIGFRVDGFAAKVIWNATSDDIMRSHKVLRVTCQEGTFLVDVGFGLAVPTGPIPLAPGTIARTPHGRFQLLMTDDGEFKLQVEFDKSWHDLYQFDLQIQQPADYEVFNWYVSTHPESMFVNNLIVSKPVANGRLTLSNNRLTTRSLDGDDTTQILTSTSEIRGVLHDVFNIDVEPLTGLDEVLNRIVQENS</sequence>
<dbReference type="GO" id="GO:0016407">
    <property type="term" value="F:acetyltransferase activity"/>
    <property type="evidence" value="ECO:0007669"/>
    <property type="project" value="InterPro"/>
</dbReference>
<dbReference type="OrthoDB" id="7181050at2"/>
<dbReference type="Gene3D" id="2.40.128.150">
    <property type="entry name" value="Cysteine proteinases"/>
    <property type="match status" value="1"/>
</dbReference>
<dbReference type="AlphaFoldDB" id="A0A917LT00"/>
<dbReference type="SUPFAM" id="SSF54001">
    <property type="entry name" value="Cysteine proteinases"/>
    <property type="match status" value="1"/>
</dbReference>
<name>A0A917LT00_9GAMM</name>
<dbReference type="PANTHER" id="PTHR11786:SF0">
    <property type="entry name" value="ARYLAMINE N-ACETYLTRANSFERASE 4-RELATED"/>
    <property type="match status" value="1"/>
</dbReference>
<comment type="caution">
    <text evidence="3">The sequence shown here is derived from an EMBL/GenBank/DDBJ whole genome shotgun (WGS) entry which is preliminary data.</text>
</comment>
<organism evidence="3 4">
    <name type="scientific">Pseudohongiella nitratireducens</name>
    <dbReference type="NCBI Taxonomy" id="1768907"/>
    <lineage>
        <taxon>Bacteria</taxon>
        <taxon>Pseudomonadati</taxon>
        <taxon>Pseudomonadota</taxon>
        <taxon>Gammaproteobacteria</taxon>
        <taxon>Pseudomonadales</taxon>
        <taxon>Pseudohongiellaceae</taxon>
        <taxon>Pseudohongiella</taxon>
    </lineage>
</organism>
<dbReference type="PRINTS" id="PR01543">
    <property type="entry name" value="ANATRNSFRASE"/>
</dbReference>
<dbReference type="EMBL" id="BMIY01000004">
    <property type="protein sequence ID" value="GGG55658.1"/>
    <property type="molecule type" value="Genomic_DNA"/>
</dbReference>
<accession>A0A917LT00</accession>
<dbReference type="Pfam" id="PF00797">
    <property type="entry name" value="Acetyltransf_2"/>
    <property type="match status" value="1"/>
</dbReference>
<comment type="similarity">
    <text evidence="1 2">Belongs to the arylamine N-acetyltransferase family.</text>
</comment>
<reference evidence="3" key="1">
    <citation type="journal article" date="2014" name="Int. J. Syst. Evol. Microbiol.">
        <title>Complete genome sequence of Corynebacterium casei LMG S-19264T (=DSM 44701T), isolated from a smear-ripened cheese.</title>
        <authorList>
            <consortium name="US DOE Joint Genome Institute (JGI-PGF)"/>
            <person name="Walter F."/>
            <person name="Albersmeier A."/>
            <person name="Kalinowski J."/>
            <person name="Ruckert C."/>
        </authorList>
    </citation>
    <scope>NUCLEOTIDE SEQUENCE</scope>
    <source>
        <strain evidence="3">CGMCC 1.15425</strain>
    </source>
</reference>
<gene>
    <name evidence="3" type="ORF">GCM10011403_10960</name>
</gene>
<proteinExistence type="inferred from homology"/>
<dbReference type="InterPro" id="IPR001447">
    <property type="entry name" value="Arylamine_N-AcTrfase"/>
</dbReference>
<dbReference type="PANTHER" id="PTHR11786">
    <property type="entry name" value="N-HYDROXYARYLAMINE O-ACETYLTRANSFERASE"/>
    <property type="match status" value="1"/>
</dbReference>
<evidence type="ECO:0000256" key="1">
    <source>
        <dbReference type="ARBA" id="ARBA00006547"/>
    </source>
</evidence>
<dbReference type="RefSeq" id="WP_068812100.1">
    <property type="nucleotide sequence ID" value="NZ_BMIY01000004.1"/>
</dbReference>
<protein>
    <submittedName>
        <fullName evidence="3">N-hydroxyarylamine O-acetyltransferase</fullName>
    </submittedName>
</protein>